<comment type="caution">
    <text evidence="2">The sequence shown here is derived from an EMBL/GenBank/DDBJ whole genome shotgun (WGS) entry which is preliminary data.</text>
</comment>
<keyword evidence="3" id="KW-1185">Reference proteome</keyword>
<evidence type="ECO:0000256" key="1">
    <source>
        <dbReference type="SAM" id="MobiDB-lite"/>
    </source>
</evidence>
<sequence length="382" mass="41199">MDQRRMEMRNPVGTVSSLTSTGSAVFPDLQDYTSLYNYPDNNEPVNLSNNSLSAGETTTQRSAIPRLQVVGENTSHLHSSSQPPPHSVERAGAKNTSHVTASTASRNISSSTPLRQGSSRPQATAYPVLLPHPPPLKQQSQSVHQQLHAPINQHPAPVLLPQTSSASIVYSKPSFYPGHTVTSSPAIQAALNQPVVHRENSAKHAEVISKIGNVITAKTYLPLTKQAPTMVQFLNQPPLHSIAPGKVTTKSQKPRKRSHSKPEGVKNSTSSKFKKVKSSTLKVAQDRFVSASEISGTPLNASYSQSALSSTPDRFTPVHSPHSVMMVSLSGSADNSLLNSEASNDASKDIPKHLSLTCVNEEKFAPVDLRSNRMESSPQYQS</sequence>
<name>A0A7J7KM71_BUGNE</name>
<organism evidence="2 3">
    <name type="scientific">Bugula neritina</name>
    <name type="common">Brown bryozoan</name>
    <name type="synonym">Sertularia neritina</name>
    <dbReference type="NCBI Taxonomy" id="10212"/>
    <lineage>
        <taxon>Eukaryota</taxon>
        <taxon>Metazoa</taxon>
        <taxon>Spiralia</taxon>
        <taxon>Lophotrochozoa</taxon>
        <taxon>Bryozoa</taxon>
        <taxon>Gymnolaemata</taxon>
        <taxon>Cheilostomatida</taxon>
        <taxon>Flustrina</taxon>
        <taxon>Buguloidea</taxon>
        <taxon>Bugulidae</taxon>
        <taxon>Bugula</taxon>
    </lineage>
</organism>
<feature type="compositionally biased region" description="Polar residues" evidence="1">
    <location>
        <begin position="94"/>
        <end position="122"/>
    </location>
</feature>
<dbReference type="AlphaFoldDB" id="A0A7J7KM71"/>
<feature type="compositionally biased region" description="Low complexity" evidence="1">
    <location>
        <begin position="12"/>
        <end position="23"/>
    </location>
</feature>
<gene>
    <name evidence="2" type="ORF">EB796_002453</name>
</gene>
<dbReference type="Proteomes" id="UP000593567">
    <property type="component" value="Unassembled WGS sequence"/>
</dbReference>
<dbReference type="EMBL" id="VXIV02000288">
    <property type="protein sequence ID" value="KAF6039258.1"/>
    <property type="molecule type" value="Genomic_DNA"/>
</dbReference>
<feature type="region of interest" description="Disordered" evidence="1">
    <location>
        <begin position="1"/>
        <end position="60"/>
    </location>
</feature>
<accession>A0A7J7KM71</accession>
<proteinExistence type="predicted"/>
<feature type="compositionally biased region" description="Polar residues" evidence="1">
    <location>
        <begin position="31"/>
        <end position="60"/>
    </location>
</feature>
<feature type="region of interest" description="Disordered" evidence="1">
    <location>
        <begin position="73"/>
        <end position="147"/>
    </location>
</feature>
<feature type="region of interest" description="Disordered" evidence="1">
    <location>
        <begin position="238"/>
        <end position="276"/>
    </location>
</feature>
<evidence type="ECO:0000313" key="3">
    <source>
        <dbReference type="Proteomes" id="UP000593567"/>
    </source>
</evidence>
<reference evidence="2" key="1">
    <citation type="submission" date="2020-06" db="EMBL/GenBank/DDBJ databases">
        <title>Draft genome of Bugula neritina, a colonial animal packing powerful symbionts and potential medicines.</title>
        <authorList>
            <person name="Rayko M."/>
        </authorList>
    </citation>
    <scope>NUCLEOTIDE SEQUENCE [LARGE SCALE GENOMIC DNA]</scope>
    <source>
        <strain evidence="2">Kwan_BN1</strain>
    </source>
</reference>
<protein>
    <submittedName>
        <fullName evidence="2">Uncharacterized protein</fullName>
    </submittedName>
</protein>
<evidence type="ECO:0000313" key="2">
    <source>
        <dbReference type="EMBL" id="KAF6039258.1"/>
    </source>
</evidence>